<reference evidence="2" key="1">
    <citation type="submission" date="2014-03" db="EMBL/GenBank/DDBJ databases">
        <authorList>
            <person name="Aksoy S."/>
            <person name="Warren W."/>
            <person name="Wilson R.K."/>
        </authorList>
    </citation>
    <scope>NUCLEOTIDE SEQUENCE [LARGE SCALE GENOMIC DNA]</scope>
    <source>
        <strain evidence="2">IAEA</strain>
    </source>
</reference>
<evidence type="ECO:0000313" key="2">
    <source>
        <dbReference type="Proteomes" id="UP000092445"/>
    </source>
</evidence>
<name>A0A1A9Z833_GLOPL</name>
<reference evidence="1" key="2">
    <citation type="submission" date="2020-05" db="UniProtKB">
        <authorList>
            <consortium name="EnsemblMetazoa"/>
        </authorList>
    </citation>
    <scope>IDENTIFICATION</scope>
    <source>
        <strain evidence="1">IAEA</strain>
    </source>
</reference>
<keyword evidence="2" id="KW-1185">Reference proteome</keyword>
<dbReference type="AlphaFoldDB" id="A0A1A9Z833"/>
<accession>A0A1A9Z833</accession>
<evidence type="ECO:0000313" key="1">
    <source>
        <dbReference type="EnsemblMetazoa" id="GPAI006633-PA"/>
    </source>
</evidence>
<protein>
    <submittedName>
        <fullName evidence="1">Uncharacterized protein</fullName>
    </submittedName>
</protein>
<dbReference type="Proteomes" id="UP000092445">
    <property type="component" value="Unassembled WGS sequence"/>
</dbReference>
<dbReference type="EnsemblMetazoa" id="GPAI006633-RA">
    <property type="protein sequence ID" value="GPAI006633-PA"/>
    <property type="gene ID" value="GPAI006633"/>
</dbReference>
<proteinExistence type="predicted"/>
<sequence>MKFTTHRSQLLGKFFTLSLVSAIIVPYTCFQFTCKLVQHENTDVTCPLYEKGTVNFQSYEQCMSNMDEDGCDMVILIHKLVRLICDVHKYCKTKSPDTKLDFFEEFLHFLVDEQLDETTET</sequence>
<organism evidence="1 2">
    <name type="scientific">Glossina pallidipes</name>
    <name type="common">Tsetse fly</name>
    <dbReference type="NCBI Taxonomy" id="7398"/>
    <lineage>
        <taxon>Eukaryota</taxon>
        <taxon>Metazoa</taxon>
        <taxon>Ecdysozoa</taxon>
        <taxon>Arthropoda</taxon>
        <taxon>Hexapoda</taxon>
        <taxon>Insecta</taxon>
        <taxon>Pterygota</taxon>
        <taxon>Neoptera</taxon>
        <taxon>Endopterygota</taxon>
        <taxon>Diptera</taxon>
        <taxon>Brachycera</taxon>
        <taxon>Muscomorpha</taxon>
        <taxon>Hippoboscoidea</taxon>
        <taxon>Glossinidae</taxon>
        <taxon>Glossina</taxon>
    </lineage>
</organism>
<dbReference type="VEuPathDB" id="VectorBase:GPAI006633"/>